<protein>
    <submittedName>
        <fullName evidence="20">Putative nucleobindin 2</fullName>
    </submittedName>
</protein>
<dbReference type="PANTHER" id="PTHR19237:SF20">
    <property type="entry name" value="NUCLEOBINDIN 1"/>
    <property type="match status" value="1"/>
</dbReference>
<keyword evidence="16" id="KW-0472">Membrane</keyword>
<dbReference type="GO" id="GO:0005794">
    <property type="term" value="C:Golgi apparatus"/>
    <property type="evidence" value="ECO:0007669"/>
    <property type="project" value="UniProtKB-SubCell"/>
</dbReference>
<feature type="domain" description="EF-hand" evidence="19">
    <location>
        <begin position="308"/>
        <end position="343"/>
    </location>
</feature>
<dbReference type="FunFam" id="1.10.238.10:FF:000045">
    <property type="entry name" value="Nucleobindin 2"/>
    <property type="match status" value="1"/>
</dbReference>
<dbReference type="GO" id="GO:0016020">
    <property type="term" value="C:membrane"/>
    <property type="evidence" value="ECO:0007669"/>
    <property type="project" value="UniProtKB-SubCell"/>
</dbReference>
<evidence type="ECO:0000259" key="19">
    <source>
        <dbReference type="PROSITE" id="PS50222"/>
    </source>
</evidence>
<dbReference type="InterPro" id="IPR011992">
    <property type="entry name" value="EF-hand-dom_pair"/>
</dbReference>
<feature type="region of interest" description="Disordered" evidence="17">
    <location>
        <begin position="380"/>
        <end position="580"/>
    </location>
</feature>
<keyword evidence="6" id="KW-0963">Cytoplasm</keyword>
<dbReference type="PANTHER" id="PTHR19237">
    <property type="entry name" value="NUCLEOBINDIN"/>
    <property type="match status" value="1"/>
</dbReference>
<dbReference type="GO" id="GO:0005793">
    <property type="term" value="C:endoplasmic reticulum-Golgi intermediate compartment"/>
    <property type="evidence" value="ECO:0007669"/>
    <property type="project" value="TreeGrafter"/>
</dbReference>
<evidence type="ECO:0000256" key="3">
    <source>
        <dbReference type="ARBA" id="ARBA00004555"/>
    </source>
</evidence>
<evidence type="ECO:0000256" key="8">
    <source>
        <dbReference type="ARBA" id="ARBA00022553"/>
    </source>
</evidence>
<organism evidence="20">
    <name type="scientific">Nyssomyia neivai</name>
    <dbReference type="NCBI Taxonomy" id="330878"/>
    <lineage>
        <taxon>Eukaryota</taxon>
        <taxon>Metazoa</taxon>
        <taxon>Ecdysozoa</taxon>
        <taxon>Arthropoda</taxon>
        <taxon>Hexapoda</taxon>
        <taxon>Insecta</taxon>
        <taxon>Pterygota</taxon>
        <taxon>Neoptera</taxon>
        <taxon>Endopterygota</taxon>
        <taxon>Diptera</taxon>
        <taxon>Nematocera</taxon>
        <taxon>Psychodoidea</taxon>
        <taxon>Psychodidae</taxon>
        <taxon>Nyssomyia</taxon>
    </lineage>
</organism>
<dbReference type="GO" id="GO:0003677">
    <property type="term" value="F:DNA binding"/>
    <property type="evidence" value="ECO:0007669"/>
    <property type="project" value="UniProtKB-KW"/>
</dbReference>
<proteinExistence type="inferred from homology"/>
<dbReference type="InterPro" id="IPR057576">
    <property type="entry name" value="NUCB1_N"/>
</dbReference>
<evidence type="ECO:0000256" key="18">
    <source>
        <dbReference type="SAM" id="SignalP"/>
    </source>
</evidence>
<dbReference type="InterPro" id="IPR002048">
    <property type="entry name" value="EF_hand_dom"/>
</dbReference>
<dbReference type="GO" id="GO:0005085">
    <property type="term" value="F:guanyl-nucleotide exchange factor activity"/>
    <property type="evidence" value="ECO:0007669"/>
    <property type="project" value="UniProtKB-KW"/>
</dbReference>
<evidence type="ECO:0000256" key="7">
    <source>
        <dbReference type="ARBA" id="ARBA00022525"/>
    </source>
</evidence>
<evidence type="ECO:0000313" key="20">
    <source>
        <dbReference type="EMBL" id="JAV09990.1"/>
    </source>
</evidence>
<feature type="signal peptide" evidence="18">
    <location>
        <begin position="1"/>
        <end position="30"/>
    </location>
</feature>
<dbReference type="SUPFAM" id="SSF47473">
    <property type="entry name" value="EF-hand"/>
    <property type="match status" value="1"/>
</dbReference>
<keyword evidence="12" id="KW-0677">Repeat</keyword>
<reference evidence="20" key="1">
    <citation type="submission" date="2016-12" db="EMBL/GenBank/DDBJ databases">
        <title>An insight into the sialome and mialome of the sand fly, Nyssomyia neivai.</title>
        <authorList>
            <person name="Sebastian V."/>
            <person name="Goulart T.M."/>
            <person name="Oliveira W."/>
            <person name="Calvo E."/>
            <person name="Oliveira L.F."/>
            <person name="Pinto M.C."/>
            <person name="Rosselino A.M."/>
            <person name="Ribeiro J.M."/>
        </authorList>
    </citation>
    <scope>NUCLEOTIDE SEQUENCE</scope>
</reference>
<evidence type="ECO:0000256" key="1">
    <source>
        <dbReference type="ARBA" id="ARBA00004170"/>
    </source>
</evidence>
<evidence type="ECO:0000256" key="11">
    <source>
        <dbReference type="ARBA" id="ARBA00022729"/>
    </source>
</evidence>
<dbReference type="Gene3D" id="1.10.238.10">
    <property type="entry name" value="EF-hand"/>
    <property type="match status" value="1"/>
</dbReference>
<evidence type="ECO:0000256" key="4">
    <source>
        <dbReference type="ARBA" id="ARBA00004613"/>
    </source>
</evidence>
<feature type="compositionally biased region" description="Low complexity" evidence="17">
    <location>
        <begin position="531"/>
        <end position="557"/>
    </location>
</feature>
<feature type="compositionally biased region" description="Low complexity" evidence="17">
    <location>
        <begin position="389"/>
        <end position="400"/>
    </location>
</feature>
<dbReference type="PROSITE" id="PS50222">
    <property type="entry name" value="EF_HAND_2"/>
    <property type="match status" value="1"/>
</dbReference>
<dbReference type="Pfam" id="PF25434">
    <property type="entry name" value="NUCB1_N"/>
    <property type="match status" value="1"/>
</dbReference>
<evidence type="ECO:0000256" key="9">
    <source>
        <dbReference type="ARBA" id="ARBA00022658"/>
    </source>
</evidence>
<keyword evidence="14" id="KW-0333">Golgi apparatus</keyword>
<keyword evidence="10" id="KW-0479">Metal-binding</keyword>
<evidence type="ECO:0000256" key="10">
    <source>
        <dbReference type="ARBA" id="ARBA00022723"/>
    </source>
</evidence>
<evidence type="ECO:0000256" key="6">
    <source>
        <dbReference type="ARBA" id="ARBA00022490"/>
    </source>
</evidence>
<comment type="subcellular location">
    <subcellularLocation>
        <location evidence="2">Cytoplasm</location>
    </subcellularLocation>
    <subcellularLocation>
        <location evidence="3">Golgi apparatus</location>
    </subcellularLocation>
    <subcellularLocation>
        <location evidence="1">Membrane</location>
        <topology evidence="1">Peripheral membrane protein</topology>
    </subcellularLocation>
    <subcellularLocation>
        <location evidence="4">Secreted</location>
    </subcellularLocation>
</comment>
<feature type="compositionally biased region" description="Pro residues" evidence="17">
    <location>
        <begin position="570"/>
        <end position="580"/>
    </location>
</feature>
<dbReference type="Pfam" id="PF13499">
    <property type="entry name" value="EF-hand_7"/>
    <property type="match status" value="1"/>
</dbReference>
<dbReference type="EMBL" id="GFDF01004094">
    <property type="protein sequence ID" value="JAV09990.1"/>
    <property type="molecule type" value="Transcribed_RNA"/>
</dbReference>
<evidence type="ECO:0000256" key="17">
    <source>
        <dbReference type="SAM" id="MobiDB-lite"/>
    </source>
</evidence>
<accession>A0A1L8DU96</accession>
<evidence type="ECO:0000256" key="12">
    <source>
        <dbReference type="ARBA" id="ARBA00022737"/>
    </source>
</evidence>
<comment type="similarity">
    <text evidence="5">Belongs to the nucleobindin family.</text>
</comment>
<keyword evidence="15" id="KW-0238">DNA-binding</keyword>
<feature type="compositionally biased region" description="Low complexity" evidence="17">
    <location>
        <begin position="504"/>
        <end position="521"/>
    </location>
</feature>
<evidence type="ECO:0000256" key="16">
    <source>
        <dbReference type="ARBA" id="ARBA00023136"/>
    </source>
</evidence>
<keyword evidence="9" id="KW-0344">Guanine-nucleotide releasing factor</keyword>
<feature type="compositionally biased region" description="Polar residues" evidence="17">
    <location>
        <begin position="413"/>
        <end position="503"/>
    </location>
</feature>
<dbReference type="InterPro" id="IPR040250">
    <property type="entry name" value="Nucleobindin"/>
</dbReference>
<evidence type="ECO:0000256" key="5">
    <source>
        <dbReference type="ARBA" id="ARBA00008063"/>
    </source>
</evidence>
<evidence type="ECO:0000256" key="15">
    <source>
        <dbReference type="ARBA" id="ARBA00023125"/>
    </source>
</evidence>
<dbReference type="GO" id="GO:0070062">
    <property type="term" value="C:extracellular exosome"/>
    <property type="evidence" value="ECO:0007669"/>
    <property type="project" value="TreeGrafter"/>
</dbReference>
<keyword evidence="8" id="KW-0597">Phosphoprotein</keyword>
<evidence type="ECO:0000256" key="2">
    <source>
        <dbReference type="ARBA" id="ARBA00004496"/>
    </source>
</evidence>
<evidence type="ECO:0000256" key="14">
    <source>
        <dbReference type="ARBA" id="ARBA00023034"/>
    </source>
</evidence>
<evidence type="ECO:0000256" key="13">
    <source>
        <dbReference type="ARBA" id="ARBA00022837"/>
    </source>
</evidence>
<keyword evidence="13" id="KW-0106">Calcium</keyword>
<sequence>MPQMTNEMTVMMKIIPLVVFFAFLTWEATSLPVTPTKKQEGQKEPEVQQKPHYEEEYDANDPRANIENVLEYNNYLKEVVSALESDAEFREKLNKVDEVDIRTGKIAMELEYVNHNVRTKLDEIKRTELERLRKLAVRQFEMSNDIDRQHMKIPEHLDHANVHTFEVEDLKKLIHKASNDLAEADKLRREEFKRYEMQKEFEKQEKLRGMDEEHKKTYEEEQKKLREKHNQHAPIHHPGGKAQLEEVWEKQDHMQGQDFDPKSFFMMHDLDGNGYWDELEVKALFVKELDKVYQQGVPEDDMKERAEEMERMREHVFREADTNRDSLISYEEFLEQTRKEEFKRDDGWETVDNQPQYTHEEYLQFERKRQEEIQRLINQGMLPPHPNMPQGYYPGPQGPYQHPPPAGYQQHPNQIPQNMHPNQIPQNVHPNQIPQNVHPNQIPQNVHPNQIPQQNVHPNQIPQNVHPNQIPQQNVHPNQIPQQNMHPNQIPQNIHPNQIPQNVHPNQIPQQNIHPNQIPQNVHPNQIPQHPNAQQFQAPPVPQMPQQVPQQNPPQVVSGVGAKQPLQPNQIPPQAPPPQA</sequence>
<keyword evidence="7" id="KW-0964">Secreted</keyword>
<name>A0A1L8DU96_9DIPT</name>
<dbReference type="AlphaFoldDB" id="A0A1L8DU96"/>
<dbReference type="CDD" id="cd00051">
    <property type="entry name" value="EFh"/>
    <property type="match status" value="1"/>
</dbReference>
<keyword evidence="11 18" id="KW-0732">Signal</keyword>
<feature type="chain" id="PRO_5013177021" evidence="18">
    <location>
        <begin position="31"/>
        <end position="580"/>
    </location>
</feature>
<dbReference type="GO" id="GO:0005509">
    <property type="term" value="F:calcium ion binding"/>
    <property type="evidence" value="ECO:0007669"/>
    <property type="project" value="InterPro"/>
</dbReference>